<accession>A0A2I1R3A5</accession>
<dbReference type="CDD" id="cd07814">
    <property type="entry name" value="SRPBCC_CalC_Aha1-like"/>
    <property type="match status" value="1"/>
</dbReference>
<dbReference type="EMBL" id="PKJC01000023">
    <property type="protein sequence ID" value="PKZ63612.1"/>
    <property type="molecule type" value="Genomic_DNA"/>
</dbReference>
<dbReference type="InterPro" id="IPR013538">
    <property type="entry name" value="ASHA1/2-like_C"/>
</dbReference>
<reference evidence="3 4" key="1">
    <citation type="submission" date="2017-12" db="EMBL/GenBank/DDBJ databases">
        <title>Phylogenetic diversity of female urinary microbiome.</title>
        <authorList>
            <person name="Thomas-White K."/>
            <person name="Wolfe A.J."/>
        </authorList>
    </citation>
    <scope>NUCLEOTIDE SEQUENCE [LARGE SCALE GENOMIC DNA]</scope>
    <source>
        <strain evidence="3 4">UMB0777</strain>
    </source>
</reference>
<dbReference type="RefSeq" id="WP_101822153.1">
    <property type="nucleotide sequence ID" value="NZ_PKJC01000023.1"/>
</dbReference>
<evidence type="ECO:0000313" key="3">
    <source>
        <dbReference type="EMBL" id="PKZ63612.1"/>
    </source>
</evidence>
<dbReference type="Gene3D" id="3.30.530.20">
    <property type="match status" value="1"/>
</dbReference>
<proteinExistence type="inferred from homology"/>
<organism evidence="3 4">
    <name type="scientific">Gordonia terrae</name>
    <dbReference type="NCBI Taxonomy" id="2055"/>
    <lineage>
        <taxon>Bacteria</taxon>
        <taxon>Bacillati</taxon>
        <taxon>Actinomycetota</taxon>
        <taxon>Actinomycetes</taxon>
        <taxon>Mycobacteriales</taxon>
        <taxon>Gordoniaceae</taxon>
        <taxon>Gordonia</taxon>
    </lineage>
</organism>
<comment type="caution">
    <text evidence="3">The sequence shown here is derived from an EMBL/GenBank/DDBJ whole genome shotgun (WGS) entry which is preliminary data.</text>
</comment>
<dbReference type="InterPro" id="IPR023393">
    <property type="entry name" value="START-like_dom_sf"/>
</dbReference>
<evidence type="ECO:0000256" key="1">
    <source>
        <dbReference type="ARBA" id="ARBA00006817"/>
    </source>
</evidence>
<name>A0A2I1R3A5_9ACTN</name>
<dbReference type="AlphaFoldDB" id="A0A2I1R3A5"/>
<gene>
    <name evidence="3" type="ORF">CYJ73_20975</name>
</gene>
<evidence type="ECO:0000259" key="2">
    <source>
        <dbReference type="Pfam" id="PF08327"/>
    </source>
</evidence>
<sequence>MEIDEERDPMRIELGQFYPHAPVQVWQAFTDSTAIQKWFLQSVGYVAEVGAEFMFLIPSDPPAQIACTVVEAEPEARLAWSWRDMRSPVSVDWPVLWSIHEHGRGTQLLLSQDGFDPDDKRQRMARNAMERFWRTPFAQLGPVLDTL</sequence>
<protein>
    <submittedName>
        <fullName evidence="3">SRPBCC domain-containing protein</fullName>
    </submittedName>
</protein>
<dbReference type="Proteomes" id="UP000234662">
    <property type="component" value="Unassembled WGS sequence"/>
</dbReference>
<feature type="domain" description="Activator of Hsp90 ATPase homologue 1/2-like C-terminal" evidence="2">
    <location>
        <begin position="22"/>
        <end position="133"/>
    </location>
</feature>
<dbReference type="Pfam" id="PF08327">
    <property type="entry name" value="AHSA1"/>
    <property type="match status" value="1"/>
</dbReference>
<dbReference type="SUPFAM" id="SSF55961">
    <property type="entry name" value="Bet v1-like"/>
    <property type="match status" value="1"/>
</dbReference>
<evidence type="ECO:0000313" key="4">
    <source>
        <dbReference type="Proteomes" id="UP000234662"/>
    </source>
</evidence>
<comment type="similarity">
    <text evidence="1">Belongs to the AHA1 family.</text>
</comment>